<evidence type="ECO:0000256" key="6">
    <source>
        <dbReference type="SAM" id="MobiDB-lite"/>
    </source>
</evidence>
<feature type="domain" description="TF-B3" evidence="7">
    <location>
        <begin position="126"/>
        <end position="217"/>
    </location>
</feature>
<feature type="region of interest" description="Disordered" evidence="6">
    <location>
        <begin position="264"/>
        <end position="283"/>
    </location>
</feature>
<sequence length="482" mass="54449">MMDRVVKREKGEPMETASWEGQEIMKSTEVDDVILAELYRSPNPKSRPSSSTGKQKKPMDKKEVFSSFKKERPESMVKHAVTSQAMKAVISSMKGKAVDGLGGARSSAVFQAEELRLNLPHEYPSFVKSLVRSHVASCFWMGLPGAFCKAYLPDKDTTVILEDEYRKQYELKYIACKTGLSAGWRQFSAAHKLLEGDVLVFQLVEPTKFKVYIIRPNDLTEVDGALVLLNLDAQTKQSSAGSSNTKRKRPKPHGLLEKKKKIDLPKSVPNLGPPAEQSENDSEEVVSEVLEDFKLPEPAIQFKDIKSFENFCILVDGICMDSEFSEDIRKKYYKLCYSQKAFLHDSLVNGINFILVVGIISETVNIADAIKASKLTTSREEFSAWDKTLQAFEHLGMNVRFLRSRLRRVISLAYESESATNTRRYFEARTEQGCAEDEIRNIEAKLAELKEACYGFGAYIDNMKSKAESYELKFQVEATAPW</sequence>
<dbReference type="PANTHER" id="PTHR31391:SF135">
    <property type="entry name" value="B3 DOMAIN-CONTAINING PROTEIN OS01G0234100-LIKE ISOFORM X1"/>
    <property type="match status" value="1"/>
</dbReference>
<name>A0A5N6QN71_9ROSI</name>
<comment type="subcellular location">
    <subcellularLocation>
        <location evidence="1">Nucleus</location>
    </subcellularLocation>
</comment>
<dbReference type="Pfam" id="PF02362">
    <property type="entry name" value="B3"/>
    <property type="match status" value="1"/>
</dbReference>
<keyword evidence="9" id="KW-1185">Reference proteome</keyword>
<dbReference type="PANTHER" id="PTHR31391">
    <property type="entry name" value="B3 DOMAIN-CONTAINING PROTEIN OS11G0197600-RELATED"/>
    <property type="match status" value="1"/>
</dbReference>
<dbReference type="CDD" id="cd10017">
    <property type="entry name" value="B3_DNA"/>
    <property type="match status" value="1"/>
</dbReference>
<keyword evidence="2" id="KW-0805">Transcription regulation</keyword>
<evidence type="ECO:0000256" key="2">
    <source>
        <dbReference type="ARBA" id="ARBA00023015"/>
    </source>
</evidence>
<dbReference type="Gene3D" id="2.40.330.10">
    <property type="entry name" value="DNA-binding pseudobarrel domain"/>
    <property type="match status" value="1"/>
</dbReference>
<evidence type="ECO:0000259" key="7">
    <source>
        <dbReference type="PROSITE" id="PS50863"/>
    </source>
</evidence>
<proteinExistence type="predicted"/>
<keyword evidence="5" id="KW-0539">Nucleus</keyword>
<dbReference type="PROSITE" id="PS50863">
    <property type="entry name" value="B3"/>
    <property type="match status" value="1"/>
</dbReference>
<feature type="compositionally biased region" description="Basic and acidic residues" evidence="6">
    <location>
        <begin position="1"/>
        <end position="13"/>
    </location>
</feature>
<dbReference type="OrthoDB" id="1909330at2759"/>
<evidence type="ECO:0000256" key="1">
    <source>
        <dbReference type="ARBA" id="ARBA00004123"/>
    </source>
</evidence>
<feature type="compositionally biased region" description="Low complexity" evidence="6">
    <location>
        <begin position="40"/>
        <end position="51"/>
    </location>
</feature>
<evidence type="ECO:0000313" key="9">
    <source>
        <dbReference type="Proteomes" id="UP000327013"/>
    </source>
</evidence>
<dbReference type="GO" id="GO:0005634">
    <property type="term" value="C:nucleus"/>
    <property type="evidence" value="ECO:0007669"/>
    <property type="project" value="UniProtKB-SubCell"/>
</dbReference>
<dbReference type="InterPro" id="IPR003340">
    <property type="entry name" value="B3_DNA-bd"/>
</dbReference>
<dbReference type="AlphaFoldDB" id="A0A5N6QN71"/>
<dbReference type="SUPFAM" id="SSF101936">
    <property type="entry name" value="DNA-binding pseudobarrel domain"/>
    <property type="match status" value="1"/>
</dbReference>
<dbReference type="Proteomes" id="UP000327013">
    <property type="component" value="Chromosome 1"/>
</dbReference>
<dbReference type="InterPro" id="IPR044837">
    <property type="entry name" value="REM16-like"/>
</dbReference>
<dbReference type="GO" id="GO:0003677">
    <property type="term" value="F:DNA binding"/>
    <property type="evidence" value="ECO:0007669"/>
    <property type="project" value="UniProtKB-KW"/>
</dbReference>
<feature type="compositionally biased region" description="Basic and acidic residues" evidence="6">
    <location>
        <begin position="57"/>
        <end position="71"/>
    </location>
</feature>
<organism evidence="8 9">
    <name type="scientific">Carpinus fangiana</name>
    <dbReference type="NCBI Taxonomy" id="176857"/>
    <lineage>
        <taxon>Eukaryota</taxon>
        <taxon>Viridiplantae</taxon>
        <taxon>Streptophyta</taxon>
        <taxon>Embryophyta</taxon>
        <taxon>Tracheophyta</taxon>
        <taxon>Spermatophyta</taxon>
        <taxon>Magnoliopsida</taxon>
        <taxon>eudicotyledons</taxon>
        <taxon>Gunneridae</taxon>
        <taxon>Pentapetalae</taxon>
        <taxon>rosids</taxon>
        <taxon>fabids</taxon>
        <taxon>Fagales</taxon>
        <taxon>Betulaceae</taxon>
        <taxon>Carpinus</taxon>
    </lineage>
</organism>
<protein>
    <recommendedName>
        <fullName evidence="7">TF-B3 domain-containing protein</fullName>
    </recommendedName>
</protein>
<evidence type="ECO:0000256" key="4">
    <source>
        <dbReference type="ARBA" id="ARBA00023163"/>
    </source>
</evidence>
<feature type="region of interest" description="Disordered" evidence="6">
    <location>
        <begin position="1"/>
        <end position="25"/>
    </location>
</feature>
<dbReference type="InterPro" id="IPR015300">
    <property type="entry name" value="DNA-bd_pseudobarrel_sf"/>
</dbReference>
<keyword evidence="3" id="KW-0238">DNA-binding</keyword>
<evidence type="ECO:0000256" key="5">
    <source>
        <dbReference type="ARBA" id="ARBA00023242"/>
    </source>
</evidence>
<accession>A0A5N6QN71</accession>
<keyword evidence="4" id="KW-0804">Transcription</keyword>
<evidence type="ECO:0000256" key="3">
    <source>
        <dbReference type="ARBA" id="ARBA00023125"/>
    </source>
</evidence>
<dbReference type="EMBL" id="CM017321">
    <property type="protein sequence ID" value="KAE7999600.1"/>
    <property type="molecule type" value="Genomic_DNA"/>
</dbReference>
<evidence type="ECO:0000313" key="8">
    <source>
        <dbReference type="EMBL" id="KAE7999600.1"/>
    </source>
</evidence>
<reference evidence="8 9" key="1">
    <citation type="submission" date="2019-06" db="EMBL/GenBank/DDBJ databases">
        <title>A chromosomal-level reference genome of Carpinus fangiana (Coryloideae, Betulaceae).</title>
        <authorList>
            <person name="Yang X."/>
            <person name="Wang Z."/>
            <person name="Zhang L."/>
            <person name="Hao G."/>
            <person name="Liu J."/>
            <person name="Yang Y."/>
        </authorList>
    </citation>
    <scope>NUCLEOTIDE SEQUENCE [LARGE SCALE GENOMIC DNA]</scope>
    <source>
        <strain evidence="8">Cfa_2016G</strain>
        <tissue evidence="8">Leaf</tissue>
    </source>
</reference>
<dbReference type="SMART" id="SM01019">
    <property type="entry name" value="B3"/>
    <property type="match status" value="1"/>
</dbReference>
<gene>
    <name evidence="8" type="ORF">FH972_004008</name>
</gene>
<feature type="region of interest" description="Disordered" evidence="6">
    <location>
        <begin position="38"/>
        <end position="71"/>
    </location>
</feature>